<keyword evidence="2" id="KW-1185">Reference proteome</keyword>
<accession>A0A975HKE0</accession>
<sequence>MAVLKQLSTGQIFAGGITNHAHGLHIAKEAGVEADDFAVVFDAGEVTQLRRSDYSAQSDYLFFDYMAAVTEFGDSSNEANSAKQAWLDARLHIKNTYPKPE</sequence>
<dbReference type="Proteomes" id="UP000664904">
    <property type="component" value="Chromosome"/>
</dbReference>
<dbReference type="EMBL" id="CP072133">
    <property type="protein sequence ID" value="QTH70931.1"/>
    <property type="molecule type" value="Genomic_DNA"/>
</dbReference>
<dbReference type="KEGG" id="pxi:J5O05_13760"/>
<name>A0A975HKE0_9GAMM</name>
<organism evidence="1 2">
    <name type="scientific">Pseudoalteromonas xiamenensis</name>
    <dbReference type="NCBI Taxonomy" id="882626"/>
    <lineage>
        <taxon>Bacteria</taxon>
        <taxon>Pseudomonadati</taxon>
        <taxon>Pseudomonadota</taxon>
        <taxon>Gammaproteobacteria</taxon>
        <taxon>Alteromonadales</taxon>
        <taxon>Pseudoalteromonadaceae</taxon>
        <taxon>Pseudoalteromonas</taxon>
    </lineage>
</organism>
<protein>
    <submittedName>
        <fullName evidence="1">Uncharacterized protein</fullName>
    </submittedName>
</protein>
<evidence type="ECO:0000313" key="1">
    <source>
        <dbReference type="EMBL" id="QTH70931.1"/>
    </source>
</evidence>
<dbReference type="RefSeq" id="WP_208842566.1">
    <property type="nucleotide sequence ID" value="NZ_CP072133.1"/>
</dbReference>
<gene>
    <name evidence="1" type="ORF">J5O05_13760</name>
</gene>
<evidence type="ECO:0000313" key="2">
    <source>
        <dbReference type="Proteomes" id="UP000664904"/>
    </source>
</evidence>
<proteinExistence type="predicted"/>
<reference evidence="1" key="1">
    <citation type="submission" date="2021-03" db="EMBL/GenBank/DDBJ databases">
        <title>Complete Genome of Pseudoalteromonas xiamenensis STKMTI.2, a new potential marine bacterium producing anti-Vibrio compounds.</title>
        <authorList>
            <person name="Handayani D.P."/>
            <person name="Isnansetyo A."/>
            <person name="Istiqomah I."/>
            <person name="Jumina J."/>
        </authorList>
    </citation>
    <scope>NUCLEOTIDE SEQUENCE</scope>
    <source>
        <strain evidence="1">STKMTI.2</strain>
    </source>
</reference>
<dbReference type="AlphaFoldDB" id="A0A975HKE0"/>